<protein>
    <submittedName>
        <fullName evidence="2">DNA-binding transcriptional ArsR family regulator</fullName>
    </submittedName>
</protein>
<dbReference type="Pfam" id="PF12840">
    <property type="entry name" value="HTH_20"/>
    <property type="match status" value="1"/>
</dbReference>
<dbReference type="NCBIfam" id="NF033788">
    <property type="entry name" value="HTH_metalloreg"/>
    <property type="match status" value="1"/>
</dbReference>
<sequence length="132" mass="15230">MTIERREAILKSMLNYSDIDDILKALVEPTRRQIVERLSRGPASVSELARPFDMSLAAIVQHLQVLEESGLIRSEKIGRVRTCRIEPSGLDRIAGWVAERRSLMERRFDRLGEMLSQPDVNNQIDKQQEEKE</sequence>
<keyword evidence="2" id="KW-0238">DNA-binding</keyword>
<dbReference type="PANTHER" id="PTHR38600">
    <property type="entry name" value="TRANSCRIPTIONAL REGULATORY PROTEIN"/>
    <property type="match status" value="1"/>
</dbReference>
<dbReference type="Proteomes" id="UP000518315">
    <property type="component" value="Unassembled WGS sequence"/>
</dbReference>
<organism evidence="2 3">
    <name type="scientific">Rhizobium pisi</name>
    <dbReference type="NCBI Taxonomy" id="574561"/>
    <lineage>
        <taxon>Bacteria</taxon>
        <taxon>Pseudomonadati</taxon>
        <taxon>Pseudomonadota</taxon>
        <taxon>Alphaproteobacteria</taxon>
        <taxon>Hyphomicrobiales</taxon>
        <taxon>Rhizobiaceae</taxon>
        <taxon>Rhizobium/Agrobacterium group</taxon>
        <taxon>Rhizobium</taxon>
    </lineage>
</organism>
<gene>
    <name evidence="2" type="ORF">FHS26_004315</name>
</gene>
<dbReference type="InterPro" id="IPR036390">
    <property type="entry name" value="WH_DNA-bd_sf"/>
</dbReference>
<dbReference type="InterPro" id="IPR001845">
    <property type="entry name" value="HTH_ArsR_DNA-bd_dom"/>
</dbReference>
<dbReference type="PROSITE" id="PS50987">
    <property type="entry name" value="HTH_ARSR_2"/>
    <property type="match status" value="1"/>
</dbReference>
<dbReference type="CDD" id="cd00090">
    <property type="entry name" value="HTH_ARSR"/>
    <property type="match status" value="1"/>
</dbReference>
<dbReference type="EMBL" id="JACHXH010000015">
    <property type="protein sequence ID" value="MBB3136560.1"/>
    <property type="molecule type" value="Genomic_DNA"/>
</dbReference>
<name>A0A7W5BP56_9HYPH</name>
<evidence type="ECO:0000313" key="2">
    <source>
        <dbReference type="EMBL" id="MBB3136560.1"/>
    </source>
</evidence>
<dbReference type="PRINTS" id="PR00778">
    <property type="entry name" value="HTHARSR"/>
</dbReference>
<accession>A0A7W5BP56</accession>
<feature type="domain" description="HTH arsR-type" evidence="1">
    <location>
        <begin position="10"/>
        <end position="105"/>
    </location>
</feature>
<dbReference type="Gene3D" id="1.10.10.10">
    <property type="entry name" value="Winged helix-like DNA-binding domain superfamily/Winged helix DNA-binding domain"/>
    <property type="match status" value="1"/>
</dbReference>
<dbReference type="PANTHER" id="PTHR38600:SF2">
    <property type="entry name" value="SLL0088 PROTEIN"/>
    <property type="match status" value="1"/>
</dbReference>
<comment type="caution">
    <text evidence="2">The sequence shown here is derived from an EMBL/GenBank/DDBJ whole genome shotgun (WGS) entry which is preliminary data.</text>
</comment>
<dbReference type="GO" id="GO:0003677">
    <property type="term" value="F:DNA binding"/>
    <property type="evidence" value="ECO:0007669"/>
    <property type="project" value="UniProtKB-KW"/>
</dbReference>
<proteinExistence type="predicted"/>
<dbReference type="SUPFAM" id="SSF46785">
    <property type="entry name" value="Winged helix' DNA-binding domain"/>
    <property type="match status" value="1"/>
</dbReference>
<dbReference type="InterPro" id="IPR011991">
    <property type="entry name" value="ArsR-like_HTH"/>
</dbReference>
<evidence type="ECO:0000313" key="3">
    <source>
        <dbReference type="Proteomes" id="UP000518315"/>
    </source>
</evidence>
<dbReference type="SMART" id="SM00418">
    <property type="entry name" value="HTH_ARSR"/>
    <property type="match status" value="1"/>
</dbReference>
<evidence type="ECO:0000259" key="1">
    <source>
        <dbReference type="PROSITE" id="PS50987"/>
    </source>
</evidence>
<reference evidence="2 3" key="1">
    <citation type="submission" date="2020-08" db="EMBL/GenBank/DDBJ databases">
        <title>Genomic Encyclopedia of Type Strains, Phase III (KMG-III): the genomes of soil and plant-associated and newly described type strains.</title>
        <authorList>
            <person name="Whitman W."/>
        </authorList>
    </citation>
    <scope>NUCLEOTIDE SEQUENCE [LARGE SCALE GENOMIC DNA]</scope>
    <source>
        <strain evidence="2 3">CECT 4113</strain>
    </source>
</reference>
<dbReference type="AlphaFoldDB" id="A0A7W5BP56"/>
<keyword evidence="3" id="KW-1185">Reference proteome</keyword>
<dbReference type="InterPro" id="IPR036388">
    <property type="entry name" value="WH-like_DNA-bd_sf"/>
</dbReference>
<dbReference type="GO" id="GO:0003700">
    <property type="term" value="F:DNA-binding transcription factor activity"/>
    <property type="evidence" value="ECO:0007669"/>
    <property type="project" value="InterPro"/>
</dbReference>